<feature type="region of interest" description="Disordered" evidence="4">
    <location>
        <begin position="355"/>
        <end position="386"/>
    </location>
</feature>
<evidence type="ECO:0000313" key="6">
    <source>
        <dbReference type="EMBL" id="ROQ00246.1"/>
    </source>
</evidence>
<evidence type="ECO:0000313" key="7">
    <source>
        <dbReference type="Proteomes" id="UP000278222"/>
    </source>
</evidence>
<keyword evidence="7" id="KW-1185">Reference proteome</keyword>
<dbReference type="RefSeq" id="WP_170216436.1">
    <property type="nucleotide sequence ID" value="NZ_AP019700.1"/>
</dbReference>
<dbReference type="SUPFAM" id="SSF51197">
    <property type="entry name" value="Clavaminate synthase-like"/>
    <property type="match status" value="1"/>
</dbReference>
<name>A0A3N1MGC2_9PROT</name>
<protein>
    <submittedName>
        <fullName evidence="6">Alpha-ketoglutarate-dependent taurine dioxygenase</fullName>
    </submittedName>
</protein>
<dbReference type="Proteomes" id="UP000278222">
    <property type="component" value="Unassembled WGS sequence"/>
</dbReference>
<feature type="domain" description="TauD/TfdA-like" evidence="5">
    <location>
        <begin position="51"/>
        <end position="306"/>
    </location>
</feature>
<evidence type="ECO:0000256" key="1">
    <source>
        <dbReference type="ARBA" id="ARBA00001954"/>
    </source>
</evidence>
<accession>A0A3N1MGC2</accession>
<evidence type="ECO:0000259" key="5">
    <source>
        <dbReference type="Pfam" id="PF02668"/>
    </source>
</evidence>
<keyword evidence="6" id="KW-0223">Dioxygenase</keyword>
<reference evidence="6 7" key="1">
    <citation type="submission" date="2018-11" db="EMBL/GenBank/DDBJ databases">
        <title>Genomic Encyclopedia of Type Strains, Phase IV (KMG-IV): sequencing the most valuable type-strain genomes for metagenomic binning, comparative biology and taxonomic classification.</title>
        <authorList>
            <person name="Goeker M."/>
        </authorList>
    </citation>
    <scope>NUCLEOTIDE SEQUENCE [LARGE SCALE GENOMIC DNA]</scope>
    <source>
        <strain evidence="6 7">DSM 5900</strain>
    </source>
</reference>
<gene>
    <name evidence="6" type="ORF">EDC65_2042</name>
</gene>
<evidence type="ECO:0000256" key="3">
    <source>
        <dbReference type="ARBA" id="ARBA00023194"/>
    </source>
</evidence>
<dbReference type="InterPro" id="IPR042098">
    <property type="entry name" value="TauD-like_sf"/>
</dbReference>
<keyword evidence="2" id="KW-0560">Oxidoreductase</keyword>
<dbReference type="Pfam" id="PF02668">
    <property type="entry name" value="TauD"/>
    <property type="match status" value="1"/>
</dbReference>
<dbReference type="GO" id="GO:0016706">
    <property type="term" value="F:2-oxoglutarate-dependent dioxygenase activity"/>
    <property type="evidence" value="ECO:0007669"/>
    <property type="project" value="UniProtKB-ARBA"/>
</dbReference>
<comment type="caution">
    <text evidence="6">The sequence shown here is derived from an EMBL/GenBank/DDBJ whole genome shotgun (WGS) entry which is preliminary data.</text>
</comment>
<comment type="cofactor">
    <cofactor evidence="1">
        <name>Fe(2+)</name>
        <dbReference type="ChEBI" id="CHEBI:29033"/>
    </cofactor>
</comment>
<dbReference type="GO" id="GO:0017000">
    <property type="term" value="P:antibiotic biosynthetic process"/>
    <property type="evidence" value="ECO:0007669"/>
    <property type="project" value="UniProtKB-KW"/>
</dbReference>
<evidence type="ECO:0000256" key="2">
    <source>
        <dbReference type="ARBA" id="ARBA00023002"/>
    </source>
</evidence>
<evidence type="ECO:0000256" key="4">
    <source>
        <dbReference type="SAM" id="MobiDB-lite"/>
    </source>
</evidence>
<dbReference type="Gene3D" id="3.60.130.10">
    <property type="entry name" value="Clavaminate synthase-like"/>
    <property type="match status" value="1"/>
</dbReference>
<dbReference type="PANTHER" id="PTHR10696:SF56">
    <property type="entry name" value="TAUD_TFDA-LIKE DOMAIN-CONTAINING PROTEIN"/>
    <property type="match status" value="1"/>
</dbReference>
<dbReference type="AlphaFoldDB" id="A0A3N1MGC2"/>
<dbReference type="InterPro" id="IPR050411">
    <property type="entry name" value="AlphaKG_dependent_hydroxylases"/>
</dbReference>
<sequence length="386" mass="43818">MAHEKIETRAAWKGSEIDYRTEMMHRFTDTEVAEIDAALKSVGDSDIPAITRDSFVLPTMGPTLNRLRDELLDGRGVVLLRGFPRDRYSADDMARVYIGLGAHLGRPLAQSWQGQLLGSVIDISDVVEKVRGYNAGGGQHFHIDGSACDIVSLMCLRAAKSGGASRIVSVAALYNHLADTRPDLLDVLVRGYYHRNHELDAQHSLSPAQSVERIPVFGQRDGRISCVIDTGCLRYAVHHGGVKLSEAEVEAFDLMQRVAQTEEFFLDMNFEEGDIQFLNNRSIMHGRTNYEDHDDVSRRRHMLRLWLHVPEWPARPADQIFMTLEDCHHWVKRRTPYMDMPTKYLATLQAEQEERRRAQTVMPRQAPSQRYRSAADWQPEPQVAVG</sequence>
<organism evidence="6 7">
    <name type="scientific">Stella humosa</name>
    <dbReference type="NCBI Taxonomy" id="94"/>
    <lineage>
        <taxon>Bacteria</taxon>
        <taxon>Pseudomonadati</taxon>
        <taxon>Pseudomonadota</taxon>
        <taxon>Alphaproteobacteria</taxon>
        <taxon>Rhodospirillales</taxon>
        <taxon>Stellaceae</taxon>
        <taxon>Stella</taxon>
    </lineage>
</organism>
<dbReference type="EMBL" id="RJKX01000013">
    <property type="protein sequence ID" value="ROQ00246.1"/>
    <property type="molecule type" value="Genomic_DNA"/>
</dbReference>
<dbReference type="PANTHER" id="PTHR10696">
    <property type="entry name" value="GAMMA-BUTYROBETAINE HYDROXYLASE-RELATED"/>
    <property type="match status" value="1"/>
</dbReference>
<keyword evidence="3" id="KW-0045">Antibiotic biosynthesis</keyword>
<proteinExistence type="predicted"/>
<dbReference type="InterPro" id="IPR003819">
    <property type="entry name" value="TauD/TfdA-like"/>
</dbReference>